<dbReference type="InterPro" id="IPR029052">
    <property type="entry name" value="Metallo-depent_PP-like"/>
</dbReference>
<keyword evidence="6" id="KW-0464">Manganese</keyword>
<evidence type="ECO:0000256" key="9">
    <source>
        <dbReference type="SAM" id="Phobius"/>
    </source>
</evidence>
<comment type="catalytic activity">
    <reaction evidence="7">
        <text>O-phospho-L-seryl-[protein] + H2O = L-seryl-[protein] + phosphate</text>
        <dbReference type="Rhea" id="RHEA:20629"/>
        <dbReference type="Rhea" id="RHEA-COMP:9863"/>
        <dbReference type="Rhea" id="RHEA-COMP:11604"/>
        <dbReference type="ChEBI" id="CHEBI:15377"/>
        <dbReference type="ChEBI" id="CHEBI:29999"/>
        <dbReference type="ChEBI" id="CHEBI:43474"/>
        <dbReference type="ChEBI" id="CHEBI:83421"/>
        <dbReference type="EC" id="3.1.3.16"/>
    </reaction>
</comment>
<dbReference type="GO" id="GO:0004722">
    <property type="term" value="F:protein serine/threonine phosphatase activity"/>
    <property type="evidence" value="ECO:0007669"/>
    <property type="project" value="UniProtKB-EC"/>
</dbReference>
<dbReference type="GO" id="GO:0005634">
    <property type="term" value="C:nucleus"/>
    <property type="evidence" value="ECO:0007669"/>
    <property type="project" value="TreeGrafter"/>
</dbReference>
<reference evidence="11 13" key="1">
    <citation type="submission" date="2018-08" db="EMBL/GenBank/DDBJ databases">
        <authorList>
            <person name="Laetsch R D."/>
            <person name="Stevens L."/>
            <person name="Kumar S."/>
            <person name="Blaxter L. M."/>
        </authorList>
    </citation>
    <scope>NUCLEOTIDE SEQUENCE [LARGE SCALE GENOMIC DNA]</scope>
</reference>
<dbReference type="EC" id="3.1.3.16" evidence="2"/>
<dbReference type="EMBL" id="UPTC01000810">
    <property type="protein sequence ID" value="VBB30202.1"/>
    <property type="molecule type" value="Genomic_DNA"/>
</dbReference>
<name>A0A498SDK1_ACAVI</name>
<dbReference type="InterPro" id="IPR050341">
    <property type="entry name" value="PP1_catalytic_subunit"/>
</dbReference>
<evidence type="ECO:0000256" key="7">
    <source>
        <dbReference type="ARBA" id="ARBA00047761"/>
    </source>
</evidence>
<evidence type="ECO:0000256" key="2">
    <source>
        <dbReference type="ARBA" id="ARBA00013081"/>
    </source>
</evidence>
<evidence type="ECO:0000256" key="4">
    <source>
        <dbReference type="ARBA" id="ARBA00022801"/>
    </source>
</evidence>
<feature type="domain" description="Calcineurin-like phosphoesterase" evidence="10">
    <location>
        <begin position="118"/>
        <end position="171"/>
    </location>
</feature>
<evidence type="ECO:0000256" key="8">
    <source>
        <dbReference type="ARBA" id="ARBA00048336"/>
    </source>
</evidence>
<dbReference type="GO" id="GO:0046872">
    <property type="term" value="F:metal ion binding"/>
    <property type="evidence" value="ECO:0007669"/>
    <property type="project" value="UniProtKB-KW"/>
</dbReference>
<keyword evidence="5" id="KW-0904">Protein phosphatase</keyword>
<evidence type="ECO:0000313" key="12">
    <source>
        <dbReference type="EMBL" id="VBB30202.1"/>
    </source>
</evidence>
<dbReference type="GO" id="GO:0005737">
    <property type="term" value="C:cytoplasm"/>
    <property type="evidence" value="ECO:0007669"/>
    <property type="project" value="TreeGrafter"/>
</dbReference>
<dbReference type="SUPFAM" id="SSF56300">
    <property type="entry name" value="Metallo-dependent phosphatases"/>
    <property type="match status" value="1"/>
</dbReference>
<dbReference type="AlphaFoldDB" id="A0A498SDK1"/>
<comment type="cofactor">
    <cofactor evidence="1">
        <name>Mn(2+)</name>
        <dbReference type="ChEBI" id="CHEBI:29035"/>
    </cofactor>
</comment>
<dbReference type="Pfam" id="PF00149">
    <property type="entry name" value="Metallophos"/>
    <property type="match status" value="1"/>
</dbReference>
<dbReference type="Proteomes" id="UP000276991">
    <property type="component" value="Unassembled WGS sequence"/>
</dbReference>
<dbReference type="EMBL" id="UPTC01000743">
    <property type="protein sequence ID" value="VBB29942.1"/>
    <property type="molecule type" value="Genomic_DNA"/>
</dbReference>
<evidence type="ECO:0000256" key="1">
    <source>
        <dbReference type="ARBA" id="ARBA00001936"/>
    </source>
</evidence>
<dbReference type="PANTHER" id="PTHR11668:SF300">
    <property type="entry name" value="SERINE_THREONINE-PROTEIN PHOSPHATASE"/>
    <property type="match status" value="1"/>
</dbReference>
<evidence type="ECO:0000259" key="10">
    <source>
        <dbReference type="Pfam" id="PF00149"/>
    </source>
</evidence>
<dbReference type="PANTHER" id="PTHR11668">
    <property type="entry name" value="SERINE/THREONINE PROTEIN PHOSPHATASE"/>
    <property type="match status" value="1"/>
</dbReference>
<keyword evidence="4" id="KW-0378">Hydrolase</keyword>
<keyword evidence="9" id="KW-0812">Transmembrane</keyword>
<keyword evidence="9" id="KW-0472">Membrane</keyword>
<keyword evidence="13" id="KW-1185">Reference proteome</keyword>
<protein>
    <recommendedName>
        <fullName evidence="2">protein-serine/threonine phosphatase</fullName>
        <ecNumber evidence="2">3.1.3.16</ecNumber>
    </recommendedName>
</protein>
<sequence length="187" mass="21390">MLVILSLHKCVDKSGQFIEIPLGTVRHSDGTSLKRRTKVWKFLEKFIAKLLTAPENNMNSMITLSEIHEVCLRCREVFRMEKTLLHIDPPIYILGDIHGFGENDLKNRIPPRKSYLFIVFNCMPFAALIGGSIFAAHGRILEDLHWNQFRRICRSTDVTDIGFVNDLIWADPGKLPGKYIQNPQGIS</sequence>
<dbReference type="InterPro" id="IPR006186">
    <property type="entry name" value="Ser/Thr-sp_prot-phosphatase"/>
</dbReference>
<gene>
    <name evidence="11" type="ORF">NAV_LOCUS4733</name>
    <name evidence="12" type="ORF">NAV_LOCUS4993</name>
</gene>
<dbReference type="STRING" id="6277.A0A498SDK1"/>
<proteinExistence type="predicted"/>
<dbReference type="Gene3D" id="3.60.21.10">
    <property type="match status" value="2"/>
</dbReference>
<keyword evidence="9" id="KW-1133">Transmembrane helix</keyword>
<dbReference type="InterPro" id="IPR004843">
    <property type="entry name" value="Calcineurin-like_PHP"/>
</dbReference>
<evidence type="ECO:0000256" key="3">
    <source>
        <dbReference type="ARBA" id="ARBA00022723"/>
    </source>
</evidence>
<dbReference type="OrthoDB" id="5868366at2759"/>
<evidence type="ECO:0000313" key="13">
    <source>
        <dbReference type="Proteomes" id="UP000276991"/>
    </source>
</evidence>
<keyword evidence="3" id="KW-0479">Metal-binding</keyword>
<comment type="catalytic activity">
    <reaction evidence="8">
        <text>O-phospho-L-threonyl-[protein] + H2O = L-threonyl-[protein] + phosphate</text>
        <dbReference type="Rhea" id="RHEA:47004"/>
        <dbReference type="Rhea" id="RHEA-COMP:11060"/>
        <dbReference type="Rhea" id="RHEA-COMP:11605"/>
        <dbReference type="ChEBI" id="CHEBI:15377"/>
        <dbReference type="ChEBI" id="CHEBI:30013"/>
        <dbReference type="ChEBI" id="CHEBI:43474"/>
        <dbReference type="ChEBI" id="CHEBI:61977"/>
        <dbReference type="EC" id="3.1.3.16"/>
    </reaction>
</comment>
<dbReference type="PRINTS" id="PR00114">
    <property type="entry name" value="STPHPHTASE"/>
</dbReference>
<evidence type="ECO:0000256" key="5">
    <source>
        <dbReference type="ARBA" id="ARBA00022912"/>
    </source>
</evidence>
<organism evidence="11 13">
    <name type="scientific">Acanthocheilonema viteae</name>
    <name type="common">Filarial nematode worm</name>
    <name type="synonym">Dipetalonema viteae</name>
    <dbReference type="NCBI Taxonomy" id="6277"/>
    <lineage>
        <taxon>Eukaryota</taxon>
        <taxon>Metazoa</taxon>
        <taxon>Ecdysozoa</taxon>
        <taxon>Nematoda</taxon>
        <taxon>Chromadorea</taxon>
        <taxon>Rhabditida</taxon>
        <taxon>Spirurina</taxon>
        <taxon>Spiruromorpha</taxon>
        <taxon>Filarioidea</taxon>
        <taxon>Onchocercidae</taxon>
        <taxon>Acanthocheilonema</taxon>
    </lineage>
</organism>
<evidence type="ECO:0000313" key="11">
    <source>
        <dbReference type="EMBL" id="VBB29942.1"/>
    </source>
</evidence>
<evidence type="ECO:0000256" key="6">
    <source>
        <dbReference type="ARBA" id="ARBA00023211"/>
    </source>
</evidence>
<accession>A0A498SDK1</accession>
<feature type="transmembrane region" description="Helical" evidence="9">
    <location>
        <begin position="115"/>
        <end position="136"/>
    </location>
</feature>